<reference evidence="3" key="1">
    <citation type="journal article" date="2013" name="Nat. Genet.">
        <title>The duck genome and transcriptome provide insight into an avian influenza virus reservoir species.</title>
        <authorList>
            <person name="Huang Y."/>
            <person name="Li Y."/>
            <person name="Burt D.W."/>
            <person name="Chen H."/>
            <person name="Zhang Y."/>
            <person name="Qian W."/>
            <person name="Kim H."/>
            <person name="Gan S."/>
            <person name="Zhao Y."/>
            <person name="Li J."/>
            <person name="Yi K."/>
            <person name="Feng H."/>
            <person name="Zhu P."/>
            <person name="Li B."/>
            <person name="Liu Q."/>
            <person name="Fairley S."/>
            <person name="Magor K.E."/>
            <person name="Du Z."/>
            <person name="Hu X."/>
            <person name="Goodman L."/>
            <person name="Tafer H."/>
            <person name="Vignal A."/>
            <person name="Lee T."/>
            <person name="Kim K.W."/>
            <person name="Sheng Z."/>
            <person name="An Y."/>
            <person name="Searle S."/>
            <person name="Herrero J."/>
            <person name="Groenen M.A."/>
            <person name="Crooijmans R.P."/>
            <person name="Faraut T."/>
            <person name="Cai Q."/>
            <person name="Webster R.G."/>
            <person name="Aldridge J.R."/>
            <person name="Warren W.C."/>
            <person name="Bartschat S."/>
            <person name="Kehr S."/>
            <person name="Marz M."/>
            <person name="Stadler P.F."/>
            <person name="Smith J."/>
            <person name="Kraus R.H."/>
            <person name="Zhao Y."/>
            <person name="Ren L."/>
            <person name="Fei J."/>
            <person name="Morisson M."/>
            <person name="Kaiser P."/>
            <person name="Griffin D.K."/>
            <person name="Rao M."/>
            <person name="Pitel F."/>
            <person name="Wang J."/>
            <person name="Li N."/>
        </authorList>
    </citation>
    <scope>NUCLEOTIDE SEQUENCE [LARGE SCALE GENOMIC DNA]</scope>
</reference>
<sequence>MAVLSITYHRALFWTCVRAERCQKKIAKVSEKVDSLHKKVFAISALAVNRCFATIFLRKDDADRSPLLPKAKLFTKFLFAPVKEEFPEPKFEGWYFKLDTHRYFFIAAGSGTSANTRAAPPGDSKEQVSSLQEFPRGSSCAPPRHGGTDAQAAPSYGQDTKGEKGFFNTGVFTGDFPGMGKSFWLRSLWLMLYQEHSESQGHGSGKVLGELRGPQAASPSQPEEPAAQKALLGLKQSSR</sequence>
<gene>
    <name evidence="2" type="ORF">Anapl_07693</name>
</gene>
<dbReference type="Proteomes" id="UP000296049">
    <property type="component" value="Unassembled WGS sequence"/>
</dbReference>
<feature type="compositionally biased region" description="Low complexity" evidence="1">
    <location>
        <begin position="214"/>
        <end position="228"/>
    </location>
</feature>
<evidence type="ECO:0000313" key="3">
    <source>
        <dbReference type="Proteomes" id="UP000296049"/>
    </source>
</evidence>
<dbReference type="EMBL" id="KB742970">
    <property type="protein sequence ID" value="EOB02308.1"/>
    <property type="molecule type" value="Genomic_DNA"/>
</dbReference>
<evidence type="ECO:0000256" key="1">
    <source>
        <dbReference type="SAM" id="MobiDB-lite"/>
    </source>
</evidence>
<organism evidence="2 3">
    <name type="scientific">Anas platyrhynchos</name>
    <name type="common">Mallard</name>
    <name type="synonym">Anas boschas</name>
    <dbReference type="NCBI Taxonomy" id="8839"/>
    <lineage>
        <taxon>Eukaryota</taxon>
        <taxon>Metazoa</taxon>
        <taxon>Chordata</taxon>
        <taxon>Craniata</taxon>
        <taxon>Vertebrata</taxon>
        <taxon>Euteleostomi</taxon>
        <taxon>Archelosauria</taxon>
        <taxon>Archosauria</taxon>
        <taxon>Dinosauria</taxon>
        <taxon>Saurischia</taxon>
        <taxon>Theropoda</taxon>
        <taxon>Coelurosauria</taxon>
        <taxon>Aves</taxon>
        <taxon>Neognathae</taxon>
        <taxon>Galloanserae</taxon>
        <taxon>Anseriformes</taxon>
        <taxon>Anatidae</taxon>
        <taxon>Anatinae</taxon>
        <taxon>Anas</taxon>
    </lineage>
</organism>
<evidence type="ECO:0000313" key="2">
    <source>
        <dbReference type="EMBL" id="EOB02308.1"/>
    </source>
</evidence>
<proteinExistence type="predicted"/>
<feature type="region of interest" description="Disordered" evidence="1">
    <location>
        <begin position="114"/>
        <end position="160"/>
    </location>
</feature>
<protein>
    <submittedName>
        <fullName evidence="2">Uncharacterized protein</fullName>
    </submittedName>
</protein>
<feature type="region of interest" description="Disordered" evidence="1">
    <location>
        <begin position="200"/>
        <end position="239"/>
    </location>
</feature>
<name>R0LPI7_ANAPL</name>
<accession>R0LPI7</accession>
<keyword evidence="3" id="KW-1185">Reference proteome</keyword>
<dbReference type="AlphaFoldDB" id="R0LPI7"/>